<evidence type="ECO:0000256" key="1">
    <source>
        <dbReference type="SAM" id="Phobius"/>
    </source>
</evidence>
<dbReference type="EMBL" id="MN739543">
    <property type="protein sequence ID" value="QHT12272.1"/>
    <property type="molecule type" value="Genomic_DNA"/>
</dbReference>
<name>A0A6C0D7D8_9ZZZZ</name>
<dbReference type="AlphaFoldDB" id="A0A6C0D7D8"/>
<organism evidence="2">
    <name type="scientific">viral metagenome</name>
    <dbReference type="NCBI Taxonomy" id="1070528"/>
    <lineage>
        <taxon>unclassified sequences</taxon>
        <taxon>metagenomes</taxon>
        <taxon>organismal metagenomes</taxon>
    </lineage>
</organism>
<evidence type="ECO:0000313" key="2">
    <source>
        <dbReference type="EMBL" id="QHT12272.1"/>
    </source>
</evidence>
<keyword evidence="1" id="KW-0472">Membrane</keyword>
<keyword evidence="1" id="KW-1133">Transmembrane helix</keyword>
<keyword evidence="1" id="KW-0812">Transmembrane</keyword>
<reference evidence="2" key="1">
    <citation type="journal article" date="2020" name="Nature">
        <title>Giant virus diversity and host interactions through global metagenomics.</title>
        <authorList>
            <person name="Schulz F."/>
            <person name="Roux S."/>
            <person name="Paez-Espino D."/>
            <person name="Jungbluth S."/>
            <person name="Walsh D.A."/>
            <person name="Denef V.J."/>
            <person name="McMahon K.D."/>
            <person name="Konstantinidis K.T."/>
            <person name="Eloe-Fadrosh E.A."/>
            <person name="Kyrpides N.C."/>
            <person name="Woyke T."/>
        </authorList>
    </citation>
    <scope>NUCLEOTIDE SEQUENCE</scope>
    <source>
        <strain evidence="2">GVMAG-M-3300023174-129</strain>
    </source>
</reference>
<sequence length="117" mass="13829">MRVLILSTFLYLLGVVTLLYVKPSFMFDTSGNWKEFAFKNTEKHTWFPFWMFCIVWAVLSFFIVSFFFGSKTKDVNIKTTNNTTYTMQPGYYMLDKNTSKKEGMPKYIYLGTDNPEE</sequence>
<accession>A0A6C0D7D8</accession>
<proteinExistence type="predicted"/>
<protein>
    <submittedName>
        <fullName evidence="2">Uncharacterized protein</fullName>
    </submittedName>
</protein>
<feature type="transmembrane region" description="Helical" evidence="1">
    <location>
        <begin position="45"/>
        <end position="68"/>
    </location>
</feature>